<reference evidence="1" key="1">
    <citation type="submission" date="2016-09" db="EMBL/GenBank/DDBJ databases">
        <authorList>
            <person name="Hebert L."/>
            <person name="Moumen B."/>
        </authorList>
    </citation>
    <scope>NUCLEOTIDE SEQUENCE [LARGE SCALE GENOMIC DNA]</scope>
    <source>
        <strain evidence="1">OVI</strain>
    </source>
</reference>
<dbReference type="Proteomes" id="UP000195570">
    <property type="component" value="Unassembled WGS sequence"/>
</dbReference>
<evidence type="ECO:0000313" key="1">
    <source>
        <dbReference type="EMBL" id="SCU72450.1"/>
    </source>
</evidence>
<accession>A0A1G4IJ13</accession>
<name>A0A1G4IJ13_TRYEQ</name>
<evidence type="ECO:0000313" key="2">
    <source>
        <dbReference type="Proteomes" id="UP000195570"/>
    </source>
</evidence>
<keyword evidence="2" id="KW-1185">Reference proteome</keyword>
<dbReference type="AlphaFoldDB" id="A0A1G4IJ13"/>
<dbReference type="RefSeq" id="XP_067082945.1">
    <property type="nucleotide sequence ID" value="XM_067226844.1"/>
</dbReference>
<proteinExistence type="predicted"/>
<protein>
    <submittedName>
        <fullName evidence="1">Uncharacterized protein</fullName>
    </submittedName>
</protein>
<dbReference type="VEuPathDB" id="TriTrypDB:TEOVI_000402700"/>
<dbReference type="GeneID" id="92377967"/>
<organism evidence="1 2">
    <name type="scientific">Trypanosoma equiperdum</name>
    <dbReference type="NCBI Taxonomy" id="5694"/>
    <lineage>
        <taxon>Eukaryota</taxon>
        <taxon>Discoba</taxon>
        <taxon>Euglenozoa</taxon>
        <taxon>Kinetoplastea</taxon>
        <taxon>Metakinetoplastina</taxon>
        <taxon>Trypanosomatida</taxon>
        <taxon>Trypanosomatidae</taxon>
        <taxon>Trypanosoma</taxon>
    </lineage>
</organism>
<comment type="caution">
    <text evidence="1">The sequence shown here is derived from an EMBL/GenBank/DDBJ whole genome shotgun (WGS) entry which is preliminary data.</text>
</comment>
<gene>
    <name evidence="1" type="ORF">TEOVI_000402700</name>
</gene>
<sequence length="196" mass="23179">MREKVVPIPFLGKEISSWLYRTRRWVQQHPYRTWGIFLASAAATVLYEVNVTHKNRIPSPNVSNHLEYELQQYTDSSVEGSQVIDDHCHAQRAGSLDHISKLEFLLSTTQDEAKRNELRRIIDMEKEKATKYSNATMKVTSGQLYVREPHWNIRNSERNWSILSRDQQQQKDHYWYRSERSRDDDFSRNTYSGNTG</sequence>
<dbReference type="EMBL" id="CZPT02001868">
    <property type="protein sequence ID" value="SCU72450.1"/>
    <property type="molecule type" value="Genomic_DNA"/>
</dbReference>